<evidence type="ECO:0000256" key="1">
    <source>
        <dbReference type="SAM" id="MobiDB-lite"/>
    </source>
</evidence>
<feature type="region of interest" description="Disordered" evidence="1">
    <location>
        <begin position="1"/>
        <end position="41"/>
    </location>
</feature>
<dbReference type="EMBL" id="LTAN01000001">
    <property type="protein sequence ID" value="OBR15389.1"/>
    <property type="molecule type" value="Genomic_DNA"/>
</dbReference>
<accession>A0A1B7YTL4</accession>
<dbReference type="KEGG" id="chig:CH63R_00569"/>
<feature type="compositionally biased region" description="Basic and acidic residues" evidence="1">
    <location>
        <begin position="1"/>
        <end position="17"/>
    </location>
</feature>
<dbReference type="GeneID" id="28859651"/>
<proteinExistence type="predicted"/>
<evidence type="ECO:0000313" key="3">
    <source>
        <dbReference type="Proteomes" id="UP000092177"/>
    </source>
</evidence>
<reference evidence="3" key="1">
    <citation type="journal article" date="2017" name="BMC Genomics">
        <title>Gapless genome assembly of Colletotrichum higginsianum reveals chromosome structure and association of transposable elements with secondary metabolite gene clusters.</title>
        <authorList>
            <person name="Dallery J.-F."/>
            <person name="Lapalu N."/>
            <person name="Zampounis A."/>
            <person name="Pigne S."/>
            <person name="Luyten I."/>
            <person name="Amselem J."/>
            <person name="Wittenberg A.H.J."/>
            <person name="Zhou S."/>
            <person name="de Queiroz M.V."/>
            <person name="Robin G.P."/>
            <person name="Auger A."/>
            <person name="Hainaut M."/>
            <person name="Henrissat B."/>
            <person name="Kim K.-T."/>
            <person name="Lee Y.-H."/>
            <person name="Lespinet O."/>
            <person name="Schwartz D.C."/>
            <person name="Thon M.R."/>
            <person name="O'Connell R.J."/>
        </authorList>
    </citation>
    <scope>NUCLEOTIDE SEQUENCE [LARGE SCALE GENOMIC DNA]</scope>
    <source>
        <strain evidence="3">IMI 349063</strain>
    </source>
</reference>
<keyword evidence="3" id="KW-1185">Reference proteome</keyword>
<dbReference type="VEuPathDB" id="FungiDB:CH63R_00569"/>
<name>A0A1B7YTL4_COLHI</name>
<protein>
    <submittedName>
        <fullName evidence="2">Uncharacterized protein</fullName>
    </submittedName>
</protein>
<dbReference type="AlphaFoldDB" id="A0A1B7YTL4"/>
<evidence type="ECO:0000313" key="2">
    <source>
        <dbReference type="EMBL" id="OBR15389.1"/>
    </source>
</evidence>
<organism evidence="2 3">
    <name type="scientific">Colletotrichum higginsianum (strain IMI 349063)</name>
    <name type="common">Crucifer anthracnose fungus</name>
    <dbReference type="NCBI Taxonomy" id="759273"/>
    <lineage>
        <taxon>Eukaryota</taxon>
        <taxon>Fungi</taxon>
        <taxon>Dikarya</taxon>
        <taxon>Ascomycota</taxon>
        <taxon>Pezizomycotina</taxon>
        <taxon>Sordariomycetes</taxon>
        <taxon>Hypocreomycetidae</taxon>
        <taxon>Glomerellales</taxon>
        <taxon>Glomerellaceae</taxon>
        <taxon>Colletotrichum</taxon>
        <taxon>Colletotrichum destructivum species complex</taxon>
    </lineage>
</organism>
<sequence>MDHNDQEHREQPNETERKQRHPACDNVSSHQNRRFHGSIHTSSEPSLLLDTLDTRILDPVTYDNVRAHLPNRNAHGRRRFATTRDQPDVAQWAVFDRHESITLWADEWGRFWEKGSKGPAQRSDMVLVPIWWRRTGSYTDAYIKESARYVLYWTPDGNLRIRQSLREGISASTHYFFGYFPRRGHTDLWFAPMSAPSFSRVFWFNGEIAAPESLIHTRPQSASERDTRHDCIRHAVRQGLDSNRDLGTEDCQLERGRAEPTRPLSEKIKSLLSLIETARLEFRQLVEREVADFKLNVGERDTKRTHPGAGQRLTNIPGSRGSVLSTRDVSVRLRANDTTQLCKHQVLRERTKNGLVDSRNCNELATELHLVQCHVRPSVSVVTDEHAEDEL</sequence>
<comment type="caution">
    <text evidence="2">The sequence shown here is derived from an EMBL/GenBank/DDBJ whole genome shotgun (WGS) entry which is preliminary data.</text>
</comment>
<gene>
    <name evidence="2" type="ORF">CH63R_00569</name>
</gene>
<dbReference type="OrthoDB" id="4840992at2759"/>
<dbReference type="Proteomes" id="UP000092177">
    <property type="component" value="Chromosome 1"/>
</dbReference>
<dbReference type="RefSeq" id="XP_018163906.1">
    <property type="nucleotide sequence ID" value="XM_018295544.1"/>
</dbReference>